<dbReference type="STRING" id="223786.SAMN05216234_11536"/>
<dbReference type="Proteomes" id="UP000199227">
    <property type="component" value="Unassembled WGS sequence"/>
</dbReference>
<dbReference type="EMBL" id="FOXB01000015">
    <property type="protein sequence ID" value="SFP33325.1"/>
    <property type="molecule type" value="Genomic_DNA"/>
</dbReference>
<protein>
    <recommendedName>
        <fullName evidence="3">FIST N domain-containing protein</fullName>
    </recommendedName>
</protein>
<sequence>MKTKVYFSSNPSLLLALREINEYINKDFTKIDFLIFSIHPEYSGNFNECIQKVFGRTDYAAFHALNAFSNRKITEKAVTVTAFKFEKNTKIKKFWIEDIRNYEKDNSIQKTAKYLNENSNDFHIMLAGYTEDRFGSFLEKLSNNINYNPVNNIIGGISSGMVIDNELRSWQFTN</sequence>
<evidence type="ECO:0000313" key="1">
    <source>
        <dbReference type="EMBL" id="SFP33325.1"/>
    </source>
</evidence>
<dbReference type="RefSeq" id="WP_143089707.1">
    <property type="nucleotide sequence ID" value="NZ_FOXB01000015.1"/>
</dbReference>
<dbReference type="AlphaFoldDB" id="A0A1I5PH17"/>
<gene>
    <name evidence="1" type="ORF">SAMN05216234_11536</name>
</gene>
<keyword evidence="2" id="KW-1185">Reference proteome</keyword>
<accession>A0A1I5PH17</accession>
<reference evidence="1 2" key="1">
    <citation type="submission" date="2016-10" db="EMBL/GenBank/DDBJ databases">
        <authorList>
            <person name="de Groot N.N."/>
        </authorList>
    </citation>
    <scope>NUCLEOTIDE SEQUENCE [LARGE SCALE GENOMIC DNA]</scope>
    <source>
        <strain evidence="1 2">EP1-55-1</strain>
    </source>
</reference>
<feature type="non-terminal residue" evidence="1">
    <location>
        <position position="174"/>
    </location>
</feature>
<organism evidence="1 2">
    <name type="scientific">Hydrogenimonas thermophila</name>
    <dbReference type="NCBI Taxonomy" id="223786"/>
    <lineage>
        <taxon>Bacteria</taxon>
        <taxon>Pseudomonadati</taxon>
        <taxon>Campylobacterota</taxon>
        <taxon>Epsilonproteobacteria</taxon>
        <taxon>Campylobacterales</taxon>
        <taxon>Hydrogenimonadaceae</taxon>
        <taxon>Hydrogenimonas</taxon>
    </lineage>
</organism>
<evidence type="ECO:0008006" key="3">
    <source>
        <dbReference type="Google" id="ProtNLM"/>
    </source>
</evidence>
<dbReference type="OrthoDB" id="11791at2"/>
<evidence type="ECO:0000313" key="2">
    <source>
        <dbReference type="Proteomes" id="UP000199227"/>
    </source>
</evidence>
<proteinExistence type="predicted"/>
<name>A0A1I5PH17_9BACT</name>